<accession>A0A6A5C6S7</accession>
<dbReference type="InterPro" id="IPR001611">
    <property type="entry name" value="Leu-rich_rpt"/>
</dbReference>
<dbReference type="VEuPathDB" id="AmoebaDB:NfTy_080390"/>
<protein>
    <submittedName>
        <fullName evidence="1">Uncharacterized protein</fullName>
    </submittedName>
</protein>
<dbReference type="AlphaFoldDB" id="A0A6A5C6S7"/>
<dbReference type="Pfam" id="PF13516">
    <property type="entry name" value="LRR_6"/>
    <property type="match status" value="2"/>
</dbReference>
<gene>
    <name evidence="1" type="ORF">FDP41_012787</name>
</gene>
<comment type="caution">
    <text evidence="1">The sequence shown here is derived from an EMBL/GenBank/DDBJ whole genome shotgun (WGS) entry which is preliminary data.</text>
</comment>
<dbReference type="GeneID" id="68120002"/>
<dbReference type="SUPFAM" id="SSF52047">
    <property type="entry name" value="RNI-like"/>
    <property type="match status" value="1"/>
</dbReference>
<dbReference type="EMBL" id="VFQX01000016">
    <property type="protein sequence ID" value="KAF0980999.1"/>
    <property type="molecule type" value="Genomic_DNA"/>
</dbReference>
<proteinExistence type="predicted"/>
<dbReference type="Proteomes" id="UP000444721">
    <property type="component" value="Unassembled WGS sequence"/>
</dbReference>
<name>A0A6A5C6S7_NAEFO</name>
<dbReference type="Gene3D" id="3.80.10.10">
    <property type="entry name" value="Ribonuclease Inhibitor"/>
    <property type="match status" value="1"/>
</dbReference>
<reference evidence="1 2" key="1">
    <citation type="journal article" date="2019" name="Sci. Rep.">
        <title>Nanopore sequencing improves the draft genome of the human pathogenic amoeba Naegleria fowleri.</title>
        <authorList>
            <person name="Liechti N."/>
            <person name="Schurch N."/>
            <person name="Bruggmann R."/>
            <person name="Wittwer M."/>
        </authorList>
    </citation>
    <scope>NUCLEOTIDE SEQUENCE [LARGE SCALE GENOMIC DNA]</scope>
    <source>
        <strain evidence="1 2">ATCC 30894</strain>
    </source>
</reference>
<dbReference type="VEuPathDB" id="AmoebaDB:FDP41_012787"/>
<dbReference type="RefSeq" id="XP_044565712.1">
    <property type="nucleotide sequence ID" value="XM_044703344.1"/>
</dbReference>
<dbReference type="InterPro" id="IPR032675">
    <property type="entry name" value="LRR_dom_sf"/>
</dbReference>
<evidence type="ECO:0000313" key="2">
    <source>
        <dbReference type="Proteomes" id="UP000444721"/>
    </source>
</evidence>
<evidence type="ECO:0000313" key="1">
    <source>
        <dbReference type="EMBL" id="KAF0980999.1"/>
    </source>
</evidence>
<sequence>MQNVTKLDLNSNSINEEGAAISSSSYMDQLREFNLGRNPMGNAGISAIATSQYKSHLKALSTSETLKILKQLHLGHDNIDNRNPEQVPLQH</sequence>
<organism evidence="1 2">
    <name type="scientific">Naegleria fowleri</name>
    <name type="common">Brain eating amoeba</name>
    <dbReference type="NCBI Taxonomy" id="5763"/>
    <lineage>
        <taxon>Eukaryota</taxon>
        <taxon>Discoba</taxon>
        <taxon>Heterolobosea</taxon>
        <taxon>Tetramitia</taxon>
        <taxon>Eutetramitia</taxon>
        <taxon>Vahlkampfiidae</taxon>
        <taxon>Naegleria</taxon>
    </lineage>
</organism>
<keyword evidence="2" id="KW-1185">Reference proteome</keyword>